<gene>
    <name evidence="1" type="ORF">B0T25DRAFT_550779</name>
</gene>
<dbReference type="Pfam" id="PF26639">
    <property type="entry name" value="Het-6_barrel"/>
    <property type="match status" value="1"/>
</dbReference>
<organism evidence="1 2">
    <name type="scientific">Lasiosphaeria hispida</name>
    <dbReference type="NCBI Taxonomy" id="260671"/>
    <lineage>
        <taxon>Eukaryota</taxon>
        <taxon>Fungi</taxon>
        <taxon>Dikarya</taxon>
        <taxon>Ascomycota</taxon>
        <taxon>Pezizomycotina</taxon>
        <taxon>Sordariomycetes</taxon>
        <taxon>Sordariomycetidae</taxon>
        <taxon>Sordariales</taxon>
        <taxon>Lasiosphaeriaceae</taxon>
        <taxon>Lasiosphaeria</taxon>
    </lineage>
</organism>
<dbReference type="EMBL" id="JAUIQD010000006">
    <property type="protein sequence ID" value="KAK3345983.1"/>
    <property type="molecule type" value="Genomic_DNA"/>
</dbReference>
<sequence length="230" mass="25637">MPEEGTPMNIFWRTMFNGTMPGNTRQRQFRELTENDYEAMWPLWSDFISVLHLREEVHRGIKEGAQTGVKAIGNKLFPPWASQIFSSVVDHIIAPALESQVSSSLEDLGSFLLDNLNLSSLGNLDSSSLGKFYETFLGRSPETIIHLAVCLWQRRIYITKNGVLGLAPSGTKVGDEVHVVLGSSAPFILRRAAEDTTSYVVIGNCYQYNIMKGEALERGGLEAVRTITIR</sequence>
<evidence type="ECO:0000313" key="1">
    <source>
        <dbReference type="EMBL" id="KAK3345983.1"/>
    </source>
</evidence>
<keyword evidence="2" id="KW-1185">Reference proteome</keyword>
<reference evidence="1" key="1">
    <citation type="journal article" date="2023" name="Mol. Phylogenet. Evol.">
        <title>Genome-scale phylogeny and comparative genomics of the fungal order Sordariales.</title>
        <authorList>
            <person name="Hensen N."/>
            <person name="Bonometti L."/>
            <person name="Westerberg I."/>
            <person name="Brannstrom I.O."/>
            <person name="Guillou S."/>
            <person name="Cros-Aarteil S."/>
            <person name="Calhoun S."/>
            <person name="Haridas S."/>
            <person name="Kuo A."/>
            <person name="Mondo S."/>
            <person name="Pangilinan J."/>
            <person name="Riley R."/>
            <person name="LaButti K."/>
            <person name="Andreopoulos B."/>
            <person name="Lipzen A."/>
            <person name="Chen C."/>
            <person name="Yan M."/>
            <person name="Daum C."/>
            <person name="Ng V."/>
            <person name="Clum A."/>
            <person name="Steindorff A."/>
            <person name="Ohm R.A."/>
            <person name="Martin F."/>
            <person name="Silar P."/>
            <person name="Natvig D.O."/>
            <person name="Lalanne C."/>
            <person name="Gautier V."/>
            <person name="Ament-Velasquez S.L."/>
            <person name="Kruys A."/>
            <person name="Hutchinson M.I."/>
            <person name="Powell A.J."/>
            <person name="Barry K."/>
            <person name="Miller A.N."/>
            <person name="Grigoriev I.V."/>
            <person name="Debuchy R."/>
            <person name="Gladieux P."/>
            <person name="Hiltunen Thoren M."/>
            <person name="Johannesson H."/>
        </authorList>
    </citation>
    <scope>NUCLEOTIDE SEQUENCE</scope>
    <source>
        <strain evidence="1">CBS 955.72</strain>
    </source>
</reference>
<dbReference type="Proteomes" id="UP001275084">
    <property type="component" value="Unassembled WGS sequence"/>
</dbReference>
<accession>A0AAJ0HAH2</accession>
<dbReference type="AlphaFoldDB" id="A0AAJ0HAH2"/>
<protein>
    <submittedName>
        <fullName evidence="1">Uncharacterized protein</fullName>
    </submittedName>
</protein>
<evidence type="ECO:0000313" key="2">
    <source>
        <dbReference type="Proteomes" id="UP001275084"/>
    </source>
</evidence>
<name>A0AAJ0HAH2_9PEZI</name>
<reference evidence="1" key="2">
    <citation type="submission" date="2023-06" db="EMBL/GenBank/DDBJ databases">
        <authorList>
            <consortium name="Lawrence Berkeley National Laboratory"/>
            <person name="Haridas S."/>
            <person name="Hensen N."/>
            <person name="Bonometti L."/>
            <person name="Westerberg I."/>
            <person name="Brannstrom I.O."/>
            <person name="Guillou S."/>
            <person name="Cros-Aarteil S."/>
            <person name="Calhoun S."/>
            <person name="Kuo A."/>
            <person name="Mondo S."/>
            <person name="Pangilinan J."/>
            <person name="Riley R."/>
            <person name="Labutti K."/>
            <person name="Andreopoulos B."/>
            <person name="Lipzen A."/>
            <person name="Chen C."/>
            <person name="Yanf M."/>
            <person name="Daum C."/>
            <person name="Ng V."/>
            <person name="Clum A."/>
            <person name="Steindorff A."/>
            <person name="Ohm R."/>
            <person name="Martin F."/>
            <person name="Silar P."/>
            <person name="Natvig D."/>
            <person name="Lalanne C."/>
            <person name="Gautier V."/>
            <person name="Ament-Velasquez S.L."/>
            <person name="Kruys A."/>
            <person name="Hutchinson M.I."/>
            <person name="Powell A.J."/>
            <person name="Barry K."/>
            <person name="Miller A.N."/>
            <person name="Grigoriev I.V."/>
            <person name="Debuchy R."/>
            <person name="Gladieux P."/>
            <person name="Thoren M.H."/>
            <person name="Johannesson H."/>
        </authorList>
    </citation>
    <scope>NUCLEOTIDE SEQUENCE</scope>
    <source>
        <strain evidence="1">CBS 955.72</strain>
    </source>
</reference>
<proteinExistence type="predicted"/>
<comment type="caution">
    <text evidence="1">The sequence shown here is derived from an EMBL/GenBank/DDBJ whole genome shotgun (WGS) entry which is preliminary data.</text>
</comment>